<sequence length="54" mass="6425">MWESANQMRSKIEANEYKDYILGFIFYKYLSEQLVQFVTKEGITRKATNGVFTH</sequence>
<dbReference type="AlphaFoldDB" id="A0ABD5LZV3"/>
<proteinExistence type="inferred from homology"/>
<evidence type="ECO:0000313" key="4">
    <source>
        <dbReference type="EMBL" id="MEY2345582.1"/>
    </source>
</evidence>
<dbReference type="Gene3D" id="1.20.1260.30">
    <property type="match status" value="1"/>
</dbReference>
<dbReference type="InterPro" id="IPR038333">
    <property type="entry name" value="T1MK-like_N_sf"/>
</dbReference>
<comment type="caution">
    <text evidence="4">The sequence shown here is derived from an EMBL/GenBank/DDBJ whole genome shotgun (WGS) entry which is preliminary data.</text>
</comment>
<dbReference type="InterPro" id="IPR022749">
    <property type="entry name" value="D12N6_MeTrfase_N"/>
</dbReference>
<dbReference type="SUPFAM" id="SSF53335">
    <property type="entry name" value="S-adenosyl-L-methionine-dependent methyltransferases"/>
    <property type="match status" value="1"/>
</dbReference>
<protein>
    <submittedName>
        <fullName evidence="4">Type I restriction-modification system subunit M N-terminal domain-containing protein</fullName>
    </submittedName>
</protein>
<organism evidence="4">
    <name type="scientific">Proteus mirabilis</name>
    <dbReference type="NCBI Taxonomy" id="584"/>
    <lineage>
        <taxon>Bacteria</taxon>
        <taxon>Pseudomonadati</taxon>
        <taxon>Pseudomonadota</taxon>
        <taxon>Gammaproteobacteria</taxon>
        <taxon>Enterobacterales</taxon>
        <taxon>Morganellaceae</taxon>
        <taxon>Proteus</taxon>
    </lineage>
</organism>
<dbReference type="Pfam" id="PF12161">
    <property type="entry name" value="HsdM_N"/>
    <property type="match status" value="1"/>
</dbReference>
<evidence type="ECO:0000259" key="3">
    <source>
        <dbReference type="Pfam" id="PF12161"/>
    </source>
</evidence>
<name>A0ABD5LZV3_PROMI</name>
<evidence type="ECO:0000256" key="1">
    <source>
        <dbReference type="ARBA" id="ARBA00006594"/>
    </source>
</evidence>
<gene>
    <name evidence="4" type="ORF">I3679_023230</name>
</gene>
<reference evidence="4" key="1">
    <citation type="submission" date="2021-05" db="EMBL/GenBank/DDBJ databases">
        <title>First report of NDM-5 and VEB-6 producing Proteus mirabilis isolated from blood of a sepsis patient in Kolkata, India.</title>
        <authorList>
            <person name="Halder G."/>
            <person name="Chaudhuri B."/>
            <person name="Dutta S."/>
        </authorList>
    </citation>
    <scope>NUCLEOTIDE SEQUENCE [LARGE SCALE GENOMIC DNA]</scope>
    <source>
        <strain evidence="4">7049</strain>
    </source>
</reference>
<evidence type="ECO:0000256" key="2">
    <source>
        <dbReference type="ARBA" id="ARBA00022747"/>
    </source>
</evidence>
<comment type="similarity">
    <text evidence="1">Belongs to the N(4)/N(6)-methyltransferase family.</text>
</comment>
<dbReference type="EMBL" id="JADQCH020000002">
    <property type="protein sequence ID" value="MEY2345582.1"/>
    <property type="molecule type" value="Genomic_DNA"/>
</dbReference>
<accession>A0ABD5LZV3</accession>
<feature type="domain" description="N6 adenine-specific DNA methyltransferase N-terminal" evidence="3">
    <location>
        <begin position="2"/>
        <end position="36"/>
    </location>
</feature>
<dbReference type="GO" id="GO:0009307">
    <property type="term" value="P:DNA restriction-modification system"/>
    <property type="evidence" value="ECO:0007669"/>
    <property type="project" value="UniProtKB-KW"/>
</dbReference>
<dbReference type="InterPro" id="IPR029063">
    <property type="entry name" value="SAM-dependent_MTases_sf"/>
</dbReference>
<keyword evidence="2" id="KW-0680">Restriction system</keyword>